<feature type="transmembrane region" description="Helical" evidence="1">
    <location>
        <begin position="32"/>
        <end position="56"/>
    </location>
</feature>
<dbReference type="HOGENOM" id="CLU_1387655_0_0_14"/>
<dbReference type="AlphaFoldDB" id="U4KL68"/>
<keyword evidence="1" id="KW-0472">Membrane</keyword>
<keyword evidence="3" id="KW-1185">Reference proteome</keyword>
<gene>
    <name evidence="2" type="ORF">BN85409400</name>
</gene>
<proteinExistence type="predicted"/>
<evidence type="ECO:0000313" key="3">
    <source>
        <dbReference type="Proteomes" id="UP000032740"/>
    </source>
</evidence>
<dbReference type="KEGG" id="apal:BN85409400"/>
<organism evidence="2 3">
    <name type="scientific">Alteracholeplasma palmae (strain ATCC 49389 / J233)</name>
    <name type="common">Acholeplasma palmae</name>
    <dbReference type="NCBI Taxonomy" id="1318466"/>
    <lineage>
        <taxon>Bacteria</taxon>
        <taxon>Bacillati</taxon>
        <taxon>Mycoplasmatota</taxon>
        <taxon>Mollicutes</taxon>
        <taxon>Acholeplasmatales</taxon>
        <taxon>Acholeplasmataceae</taxon>
        <taxon>Acholeplasma</taxon>
    </lineage>
</organism>
<feature type="transmembrane region" description="Helical" evidence="1">
    <location>
        <begin position="6"/>
        <end position="23"/>
    </location>
</feature>
<protein>
    <submittedName>
        <fullName evidence="2">Uncharacterized protein</fullName>
    </submittedName>
</protein>
<dbReference type="RefSeq" id="WP_026660279.1">
    <property type="nucleotide sequence ID" value="NC_022538.1"/>
</dbReference>
<reference evidence="2 3" key="1">
    <citation type="journal article" date="2013" name="J. Mol. Microbiol. Biotechnol.">
        <title>Analysis of the Complete Genomes of Acholeplasma brassicae , A. palmae and A. laidlawii and Their Comparison to the Obligate Parasites from ' Candidatus Phytoplasma'.</title>
        <authorList>
            <person name="Kube M."/>
            <person name="Siewert C."/>
            <person name="Migdoll A.M."/>
            <person name="Duduk B."/>
            <person name="Holz S."/>
            <person name="Rabus R."/>
            <person name="Seemuller E."/>
            <person name="Mitrovic J."/>
            <person name="Muller I."/>
            <person name="Buttner C."/>
            <person name="Reinhardt R."/>
        </authorList>
    </citation>
    <scope>NUCLEOTIDE SEQUENCE [LARGE SCALE GENOMIC DNA]</scope>
    <source>
        <strain evidence="2 3">J233</strain>
    </source>
</reference>
<keyword evidence="1" id="KW-0812">Transmembrane</keyword>
<accession>U4KL68</accession>
<name>U4KL68_ALTPJ</name>
<evidence type="ECO:0000313" key="2">
    <source>
        <dbReference type="EMBL" id="CCV64517.1"/>
    </source>
</evidence>
<dbReference type="EMBL" id="FO681347">
    <property type="protein sequence ID" value="CCV64517.1"/>
    <property type="molecule type" value="Genomic_DNA"/>
</dbReference>
<sequence>MFTIKELILLSIILAYTILYSIFKKKKGLIKFFLYIITIGLFVIIGSISFSATLSYKFDHFYNMSSEITEPIELDGYSVILAKKTKKDKTNTEIITYEPNIYKKYWLFYTKNNDLEVVSFIDYENKNVLYGYMLTTKKEVFIYIPQTIETVSVDNQPITLINHESYTYFSFSSSIVVKNIVIDSLNYSISKGNIK</sequence>
<dbReference type="STRING" id="1318466.BN85409400"/>
<dbReference type="Proteomes" id="UP000032740">
    <property type="component" value="Chromosome"/>
</dbReference>
<keyword evidence="1" id="KW-1133">Transmembrane helix</keyword>
<evidence type="ECO:0000256" key="1">
    <source>
        <dbReference type="SAM" id="Phobius"/>
    </source>
</evidence>